<name>A0A919TRY5_9ACTN</name>
<protein>
    <recommendedName>
        <fullName evidence="3">GrpB family protein</fullName>
    </recommendedName>
</protein>
<dbReference type="AlphaFoldDB" id="A0A919TRY5"/>
<keyword evidence="2" id="KW-1185">Reference proteome</keyword>
<organism evidence="1 2">
    <name type="scientific">Paractinoplanes tereljensis</name>
    <dbReference type="NCBI Taxonomy" id="571912"/>
    <lineage>
        <taxon>Bacteria</taxon>
        <taxon>Bacillati</taxon>
        <taxon>Actinomycetota</taxon>
        <taxon>Actinomycetes</taxon>
        <taxon>Micromonosporales</taxon>
        <taxon>Micromonosporaceae</taxon>
        <taxon>Paractinoplanes</taxon>
    </lineage>
</organism>
<dbReference type="Gene3D" id="3.30.460.10">
    <property type="entry name" value="Beta Polymerase, domain 2"/>
    <property type="match status" value="1"/>
</dbReference>
<evidence type="ECO:0008006" key="3">
    <source>
        <dbReference type="Google" id="ProtNLM"/>
    </source>
</evidence>
<sequence length="198" mass="22889">MAEYPDEIRERLVGTPEQNATRLVGERPARWDHIVIEDYDPYWVTRFDDAAAPIRSALGSQIRGLEHVGSTSVPGLPAKPVIDIDLTLDDTEFEAAYLPPLEKLGYRLILREPWWHGHRMLIPPNADINLHVWPPHSPELVRHRLFRDWLRTHPDDRSRYADTKRRVARETAANPSDYNMAKNDVIDDIFTRIFAAPV</sequence>
<dbReference type="InterPro" id="IPR007344">
    <property type="entry name" value="GrpB/CoaE"/>
</dbReference>
<reference evidence="1" key="1">
    <citation type="submission" date="2021-01" db="EMBL/GenBank/DDBJ databases">
        <title>Whole genome shotgun sequence of Actinoplanes tereljensis NBRC 105297.</title>
        <authorList>
            <person name="Komaki H."/>
            <person name="Tamura T."/>
        </authorList>
    </citation>
    <scope>NUCLEOTIDE SEQUENCE</scope>
    <source>
        <strain evidence="1">NBRC 105297</strain>
    </source>
</reference>
<dbReference type="InterPro" id="IPR043519">
    <property type="entry name" value="NT_sf"/>
</dbReference>
<dbReference type="Proteomes" id="UP000623608">
    <property type="component" value="Unassembled WGS sequence"/>
</dbReference>
<evidence type="ECO:0000313" key="2">
    <source>
        <dbReference type="Proteomes" id="UP000623608"/>
    </source>
</evidence>
<dbReference type="PANTHER" id="PTHR34822">
    <property type="entry name" value="GRPB DOMAIN PROTEIN (AFU_ORTHOLOGUE AFUA_1G01530)"/>
    <property type="match status" value="1"/>
</dbReference>
<dbReference type="RefSeq" id="WP_203806731.1">
    <property type="nucleotide sequence ID" value="NZ_BOMY01000022.1"/>
</dbReference>
<dbReference type="Pfam" id="PF04229">
    <property type="entry name" value="GrpB"/>
    <property type="match status" value="1"/>
</dbReference>
<evidence type="ECO:0000313" key="1">
    <source>
        <dbReference type="EMBL" id="GIF20808.1"/>
    </source>
</evidence>
<dbReference type="PANTHER" id="PTHR34822:SF1">
    <property type="entry name" value="GRPB FAMILY PROTEIN"/>
    <property type="match status" value="1"/>
</dbReference>
<accession>A0A919TRY5</accession>
<dbReference type="SUPFAM" id="SSF81301">
    <property type="entry name" value="Nucleotidyltransferase"/>
    <property type="match status" value="1"/>
</dbReference>
<gene>
    <name evidence="1" type="ORF">Ate02nite_35380</name>
</gene>
<comment type="caution">
    <text evidence="1">The sequence shown here is derived from an EMBL/GenBank/DDBJ whole genome shotgun (WGS) entry which is preliminary data.</text>
</comment>
<dbReference type="EMBL" id="BOMY01000022">
    <property type="protein sequence ID" value="GIF20808.1"/>
    <property type="molecule type" value="Genomic_DNA"/>
</dbReference>
<proteinExistence type="predicted"/>